<evidence type="ECO:0000313" key="6">
    <source>
        <dbReference type="Proteomes" id="UP001642409"/>
    </source>
</evidence>
<name>A0AA86QM23_9EUKA</name>
<evidence type="ECO:0000313" key="5">
    <source>
        <dbReference type="EMBL" id="CAL6055698.1"/>
    </source>
</evidence>
<gene>
    <name evidence="4" type="ORF">HINF_LOCUS46660</name>
    <name evidence="5" type="ORF">HINF_LOCUS46668</name>
    <name evidence="2" type="ORF">HINF_LOCUS46677</name>
    <name evidence="3" type="ORF">HINF_LOCUS46685</name>
</gene>
<dbReference type="Proteomes" id="UP001642409">
    <property type="component" value="Unassembled WGS sequence"/>
</dbReference>
<dbReference type="AlphaFoldDB" id="A0AA86QM23"/>
<keyword evidence="6" id="KW-1185">Reference proteome</keyword>
<evidence type="ECO:0000313" key="3">
    <source>
        <dbReference type="EMBL" id="CAI9959040.1"/>
    </source>
</evidence>
<dbReference type="EMBL" id="CAXDID020000207">
    <property type="protein sequence ID" value="CAL6055698.1"/>
    <property type="molecule type" value="Genomic_DNA"/>
</dbReference>
<reference evidence="2" key="1">
    <citation type="submission" date="2023-06" db="EMBL/GenBank/DDBJ databases">
        <authorList>
            <person name="Kurt Z."/>
        </authorList>
    </citation>
    <scope>NUCLEOTIDE SEQUENCE</scope>
</reference>
<dbReference type="EMBL" id="CATOUU010000914">
    <property type="protein sequence ID" value="CAI9959040.1"/>
    <property type="molecule type" value="Genomic_DNA"/>
</dbReference>
<comment type="caution">
    <text evidence="2">The sequence shown here is derived from an EMBL/GenBank/DDBJ whole genome shotgun (WGS) entry which is preliminary data.</text>
</comment>
<dbReference type="EMBL" id="CATOUU010000914">
    <property type="protein sequence ID" value="CAI9959032.1"/>
    <property type="molecule type" value="Genomic_DNA"/>
</dbReference>
<sequence>MKVPKQLSNLHKSKRSILSKQLPKMHSVQERKSDQEIHPSQLIRRPIASTLTNISNSEECEVIWDQYSYQDVKLQRISKYNGTIESITISSLSTFNSAKDSYDQITSIFDDL</sequence>
<evidence type="ECO:0000256" key="1">
    <source>
        <dbReference type="SAM" id="MobiDB-lite"/>
    </source>
</evidence>
<feature type="compositionally biased region" description="Basic and acidic residues" evidence="1">
    <location>
        <begin position="27"/>
        <end position="37"/>
    </location>
</feature>
<protein>
    <submittedName>
        <fullName evidence="4">Hypothetical_protein</fullName>
    </submittedName>
</protein>
<proteinExistence type="predicted"/>
<evidence type="ECO:0000313" key="2">
    <source>
        <dbReference type="EMBL" id="CAI9959032.1"/>
    </source>
</evidence>
<dbReference type="EMBL" id="CAXDID020000207">
    <property type="protein sequence ID" value="CAL6055682.1"/>
    <property type="molecule type" value="Genomic_DNA"/>
</dbReference>
<evidence type="ECO:0000313" key="4">
    <source>
        <dbReference type="EMBL" id="CAL6055682.1"/>
    </source>
</evidence>
<organism evidence="2">
    <name type="scientific">Hexamita inflata</name>
    <dbReference type="NCBI Taxonomy" id="28002"/>
    <lineage>
        <taxon>Eukaryota</taxon>
        <taxon>Metamonada</taxon>
        <taxon>Diplomonadida</taxon>
        <taxon>Hexamitidae</taxon>
        <taxon>Hexamitinae</taxon>
        <taxon>Hexamita</taxon>
    </lineage>
</organism>
<accession>A0AA86QM23</accession>
<reference evidence="4 6" key="2">
    <citation type="submission" date="2024-07" db="EMBL/GenBank/DDBJ databases">
        <authorList>
            <person name="Akdeniz Z."/>
        </authorList>
    </citation>
    <scope>NUCLEOTIDE SEQUENCE [LARGE SCALE GENOMIC DNA]</scope>
</reference>
<feature type="region of interest" description="Disordered" evidence="1">
    <location>
        <begin position="21"/>
        <end position="40"/>
    </location>
</feature>